<name>I8UA42_9ALTE</name>
<dbReference type="STRING" id="1195246.AGRI_02223"/>
<keyword evidence="2" id="KW-1185">Reference proteome</keyword>
<proteinExistence type="predicted"/>
<sequence length="856" mass="93290">MRWLLKSLLLLLLGLPLLAGIAWFLLQQQLTQAGISQLSFQIRQLSLHQIQLQQLQFRLDGKQPLTAGFNDLSLEWRWPAFFRPQLMAIRAAQLDLRLDAPKTTAEATTPLGLSALASEWQLPAWLPQQLHIKQMTLDLPCPAGQCQLGATLQLSSPDRENWLLQLALSSPAQQLTLTTDMQLQLGKDRQLQASVQLPEQFALSLKQQLDGLYGKTELALALSPPSGAVQAFLADWQLVVPEQVLSQFTEPVQLFVQGDWQLPTSATAQTSAPGLPLKTGDFRLLLRAPTPVLIPNLGLLKGEADLQLKVADASINTWAASAALELTELQLPTLAAQLNQPLPGIRVKLDTTAAELNPTSLPLQLSLQSLDVTPQALQLQGSAKLMLQLGQNISLILEDSAWTAAVPALQLPDAEINLTNSSLSSTLRGRWQAGQWQLQHQGTMNSVLTSPQLNTLLALQLPKLELSQQSDQPVQITATASLQLQQLQHPQLQTTDWQLHSSVSGSLQALQLQGELSNTPGLTVQYQAQLDALTKLSASWQLADIFLLAGNPLQDSFRAWPELLTLQRGRLAASGQLHYPAAPQLLEAQLQLRELSGLYDRTLFTNLSGQSTVAINPEQLSLSVPQLSVQQLNHGMTLGPLQLVANYQTALATPERGVIELQQLQSDFLLGQLSVKPTRLDLSQPAQRLDIQLQQLDLAELLRQHPASDVVAIGKISGQIPLQLNAQRQLSVSAGQLSAEAPGGRLQYRNPAAAASSNPGMKLVFDALEDFHFSLLNSEVSYQADGTLTLGLQLQGFNPAVQQGRAINLNINLEEDIPAMLASLQLAGKLNDTITKRVQQVIQQRQAARQAAGAKP</sequence>
<evidence type="ECO:0000313" key="1">
    <source>
        <dbReference type="EMBL" id="EIW90131.1"/>
    </source>
</evidence>
<dbReference type="Pfam" id="PF11739">
    <property type="entry name" value="YdbH-like"/>
    <property type="match status" value="1"/>
</dbReference>
<gene>
    <name evidence="1" type="ORF">AGRI_02223</name>
</gene>
<organism evidence="1 2">
    <name type="scientific">Alishewanella agri BL06</name>
    <dbReference type="NCBI Taxonomy" id="1195246"/>
    <lineage>
        <taxon>Bacteria</taxon>
        <taxon>Pseudomonadati</taxon>
        <taxon>Pseudomonadota</taxon>
        <taxon>Gammaproteobacteria</taxon>
        <taxon>Alteromonadales</taxon>
        <taxon>Alteromonadaceae</taxon>
        <taxon>Alishewanella</taxon>
    </lineage>
</organism>
<dbReference type="AlphaFoldDB" id="I8UA42"/>
<dbReference type="Proteomes" id="UP000035062">
    <property type="component" value="Unassembled WGS sequence"/>
</dbReference>
<protein>
    <submittedName>
        <fullName evidence="1">Uncharacterized protein</fullName>
    </submittedName>
</protein>
<comment type="caution">
    <text evidence="1">The sequence shown here is derived from an EMBL/GenBank/DDBJ whole genome shotgun (WGS) entry which is preliminary data.</text>
</comment>
<dbReference type="InterPro" id="IPR021730">
    <property type="entry name" value="YdbH"/>
</dbReference>
<dbReference type="RefSeq" id="WP_008983398.1">
    <property type="nucleotide sequence ID" value="NZ_AKKU01000003.1"/>
</dbReference>
<evidence type="ECO:0000313" key="2">
    <source>
        <dbReference type="Proteomes" id="UP000035062"/>
    </source>
</evidence>
<accession>I8UA42</accession>
<reference evidence="1 2" key="1">
    <citation type="journal article" date="2012" name="J. Bacteriol.">
        <title>Genome Sequence of Pectin-Degrading Alishewanella agri, Isolated from Landfill Soil.</title>
        <authorList>
            <person name="Kim J."/>
            <person name="Jung J."/>
            <person name="Sung J.S."/>
            <person name="Chun J."/>
            <person name="Park W."/>
        </authorList>
    </citation>
    <scope>NUCLEOTIDE SEQUENCE [LARGE SCALE GENOMIC DNA]</scope>
    <source>
        <strain evidence="1 2">BL06</strain>
    </source>
</reference>
<dbReference type="EMBL" id="AKKU01000003">
    <property type="protein sequence ID" value="EIW90131.1"/>
    <property type="molecule type" value="Genomic_DNA"/>
</dbReference>
<dbReference type="PATRIC" id="fig|1195246.3.peg.433"/>
<dbReference type="eggNOG" id="COG2911">
    <property type="taxonomic scope" value="Bacteria"/>
</dbReference>